<protein>
    <submittedName>
        <fullName evidence="2">Uncharacterized protein</fullName>
    </submittedName>
</protein>
<evidence type="ECO:0000256" key="1">
    <source>
        <dbReference type="SAM" id="SignalP"/>
    </source>
</evidence>
<dbReference type="Proteomes" id="UP000319908">
    <property type="component" value="Unassembled WGS sequence"/>
</dbReference>
<evidence type="ECO:0000313" key="3">
    <source>
        <dbReference type="Proteomes" id="UP000319908"/>
    </source>
</evidence>
<keyword evidence="3" id="KW-1185">Reference proteome</keyword>
<evidence type="ECO:0000313" key="2">
    <source>
        <dbReference type="EMBL" id="TWU09848.1"/>
    </source>
</evidence>
<comment type="caution">
    <text evidence="2">The sequence shown here is derived from an EMBL/GenBank/DDBJ whole genome shotgun (WGS) entry which is preliminary data.</text>
</comment>
<dbReference type="RefSeq" id="WP_146409830.1">
    <property type="nucleotide sequence ID" value="NZ_SJPU01000006.1"/>
</dbReference>
<sequence length="309" mass="33174">MMTRRTNFWILPLLLLASMTNATATQAADSAEPVKVELIDAGKAPLQPIRYAPRVGETQSAVMTISIDMKMSIAGNAMPAQDIPAQKVTFDTTVENISEDGDITFSFIYTGAEVIDDPNNPSPMAPMLKEMIKSLVGATGSANVTDRGITKSADFNIPEGMAPQMKQMLDGMKESMNRISSPVPSEPIGLGAKWKVTQKLVANGMHMVQTSTHEIVKLGTGGFTMKIDVAQSAEPQEIKNPALPPGTILKLASLDTDGQGTSQIETRSLIPVQSSLTIASKSTMDVEMAGQKQQMTTDVKMGMELETLR</sequence>
<keyword evidence="1" id="KW-0732">Signal</keyword>
<dbReference type="AlphaFoldDB" id="A0A5C6BCS8"/>
<feature type="chain" id="PRO_5023040383" evidence="1">
    <location>
        <begin position="28"/>
        <end position="309"/>
    </location>
</feature>
<dbReference type="EMBL" id="SJPU01000006">
    <property type="protein sequence ID" value="TWU09848.1"/>
    <property type="molecule type" value="Genomic_DNA"/>
</dbReference>
<gene>
    <name evidence="2" type="ORF">Poly21_53950</name>
</gene>
<accession>A0A5C6BCS8</accession>
<organism evidence="2 3">
    <name type="scientific">Allorhodopirellula heiligendammensis</name>
    <dbReference type="NCBI Taxonomy" id="2714739"/>
    <lineage>
        <taxon>Bacteria</taxon>
        <taxon>Pseudomonadati</taxon>
        <taxon>Planctomycetota</taxon>
        <taxon>Planctomycetia</taxon>
        <taxon>Pirellulales</taxon>
        <taxon>Pirellulaceae</taxon>
        <taxon>Allorhodopirellula</taxon>
    </lineage>
</organism>
<dbReference type="OrthoDB" id="253618at2"/>
<proteinExistence type="predicted"/>
<name>A0A5C6BCS8_9BACT</name>
<reference evidence="2 3" key="1">
    <citation type="journal article" date="2020" name="Antonie Van Leeuwenhoek">
        <title>Rhodopirellula heiligendammensis sp. nov., Rhodopirellula pilleata sp. nov., and Rhodopirellula solitaria sp. nov. isolated from natural or artificial marine surfaces in Northern Germany and California, USA, and emended description of the genus Rhodopirellula.</title>
        <authorList>
            <person name="Kallscheuer N."/>
            <person name="Wiegand S."/>
            <person name="Jogler M."/>
            <person name="Boedeker C."/>
            <person name="Peeters S.H."/>
            <person name="Rast P."/>
            <person name="Heuer A."/>
            <person name="Jetten M.S.M."/>
            <person name="Rohde M."/>
            <person name="Jogler C."/>
        </authorList>
    </citation>
    <scope>NUCLEOTIDE SEQUENCE [LARGE SCALE GENOMIC DNA]</scope>
    <source>
        <strain evidence="2 3">Poly21</strain>
    </source>
</reference>
<feature type="signal peptide" evidence="1">
    <location>
        <begin position="1"/>
        <end position="27"/>
    </location>
</feature>